<evidence type="ECO:0000259" key="4">
    <source>
        <dbReference type="PROSITE" id="PS50949"/>
    </source>
</evidence>
<keyword evidence="2" id="KW-0238">DNA-binding</keyword>
<keyword evidence="5" id="KW-0614">Plasmid</keyword>
<accession>A0AB38HXK5</accession>
<dbReference type="PANTHER" id="PTHR43537:SF39">
    <property type="entry name" value="HTH-TYPE TRANSCRIPTIONAL REGULATOR MCBR"/>
    <property type="match status" value="1"/>
</dbReference>
<gene>
    <name evidence="5" type="ORF">ELH40_28190</name>
</gene>
<evidence type="ECO:0000313" key="6">
    <source>
        <dbReference type="Proteomes" id="UP000294215"/>
    </source>
</evidence>
<dbReference type="SMART" id="SM00345">
    <property type="entry name" value="HTH_GNTR"/>
    <property type="match status" value="1"/>
</dbReference>
<dbReference type="PROSITE" id="PS50949">
    <property type="entry name" value="HTH_GNTR"/>
    <property type="match status" value="1"/>
</dbReference>
<evidence type="ECO:0000256" key="2">
    <source>
        <dbReference type="ARBA" id="ARBA00023125"/>
    </source>
</evidence>
<keyword evidence="3" id="KW-0804">Transcription</keyword>
<organism evidence="5 6">
    <name type="scientific">Rhizobium ruizarguesonis</name>
    <dbReference type="NCBI Taxonomy" id="2081791"/>
    <lineage>
        <taxon>Bacteria</taxon>
        <taxon>Pseudomonadati</taxon>
        <taxon>Pseudomonadota</taxon>
        <taxon>Alphaproteobacteria</taxon>
        <taxon>Hyphomicrobiales</taxon>
        <taxon>Rhizobiaceae</taxon>
        <taxon>Rhizobium/Agrobacterium group</taxon>
        <taxon>Rhizobium</taxon>
    </lineage>
</organism>
<dbReference type="Pfam" id="PF07729">
    <property type="entry name" value="FCD"/>
    <property type="match status" value="1"/>
</dbReference>
<feature type="domain" description="HTH gntR-type" evidence="4">
    <location>
        <begin position="14"/>
        <end position="81"/>
    </location>
</feature>
<dbReference type="GO" id="GO:0003677">
    <property type="term" value="F:DNA binding"/>
    <property type="evidence" value="ECO:0007669"/>
    <property type="project" value="UniProtKB-KW"/>
</dbReference>
<protein>
    <submittedName>
        <fullName evidence="5">GntR family transcriptional regulator</fullName>
    </submittedName>
</protein>
<evidence type="ECO:0000313" key="5">
    <source>
        <dbReference type="EMBL" id="TBC07155.1"/>
    </source>
</evidence>
<evidence type="ECO:0000256" key="3">
    <source>
        <dbReference type="ARBA" id="ARBA00023163"/>
    </source>
</evidence>
<dbReference type="InterPro" id="IPR008920">
    <property type="entry name" value="TF_FadR/GntR_C"/>
</dbReference>
<dbReference type="SUPFAM" id="SSF48008">
    <property type="entry name" value="GntR ligand-binding domain-like"/>
    <property type="match status" value="1"/>
</dbReference>
<keyword evidence="1" id="KW-0805">Transcription regulation</keyword>
<evidence type="ECO:0000256" key="1">
    <source>
        <dbReference type="ARBA" id="ARBA00023015"/>
    </source>
</evidence>
<dbReference type="Gene3D" id="1.10.10.10">
    <property type="entry name" value="Winged helix-like DNA-binding domain superfamily/Winged helix DNA-binding domain"/>
    <property type="match status" value="1"/>
</dbReference>
<sequence>MHGISEHVLPLRRETLEDGVYRQLCELILKGGIVPGESITVASLADAFAVSPMPVRNALTRLTSVGALTVISGRTIGIPKLTRERLAEVMRVRLTVEPAAAAWAAETVIPLNLDPLRRKFQALVDNEKGGYSKIYLQANYDFHFEIYSLAGSPTMMNIIETLWLQIAPYFHLLTTYNDFKISQRHHEAIFNSIEHNRPEEARQAMHGDIADAFEVLKGFF</sequence>
<dbReference type="GO" id="GO:0003700">
    <property type="term" value="F:DNA-binding transcription factor activity"/>
    <property type="evidence" value="ECO:0007669"/>
    <property type="project" value="InterPro"/>
</dbReference>
<dbReference type="InterPro" id="IPR036388">
    <property type="entry name" value="WH-like_DNA-bd_sf"/>
</dbReference>
<dbReference type="SUPFAM" id="SSF46785">
    <property type="entry name" value="Winged helix' DNA-binding domain"/>
    <property type="match status" value="1"/>
</dbReference>
<dbReference type="Pfam" id="PF00392">
    <property type="entry name" value="GntR"/>
    <property type="match status" value="1"/>
</dbReference>
<dbReference type="InterPro" id="IPR036390">
    <property type="entry name" value="WH_DNA-bd_sf"/>
</dbReference>
<proteinExistence type="predicted"/>
<reference evidence="5 6" key="1">
    <citation type="submission" date="2019-02" db="EMBL/GenBank/DDBJ databases">
        <title>The genomic architecture of introgression among sibling species of bacteria.</title>
        <authorList>
            <person name="Cavassim M.I.A."/>
            <person name="Moeskjaer S."/>
            <person name="Moslemi C."/>
            <person name="Fields B."/>
            <person name="Bachmann A."/>
            <person name="Vilhjalmsson B."/>
            <person name="Schierup M.H."/>
            <person name="Young J.P.W."/>
            <person name="Andersen S.U."/>
        </authorList>
    </citation>
    <scope>NUCLEOTIDE SEQUENCE [LARGE SCALE GENOMIC DNA]</scope>
    <source>
        <strain evidence="5 6">SM92</strain>
        <plasmid evidence="5">pSM92_Rh01</plasmid>
    </source>
</reference>
<dbReference type="PANTHER" id="PTHR43537">
    <property type="entry name" value="TRANSCRIPTIONAL REGULATOR, GNTR FAMILY"/>
    <property type="match status" value="1"/>
</dbReference>
<name>A0AB38HXK5_9HYPH</name>
<dbReference type="RefSeq" id="WP_130690607.1">
    <property type="nucleotide sequence ID" value="NZ_PQIE02000245.1"/>
</dbReference>
<dbReference type="Gene3D" id="1.20.120.530">
    <property type="entry name" value="GntR ligand-binding domain-like"/>
    <property type="match status" value="1"/>
</dbReference>
<dbReference type="Proteomes" id="UP000294215">
    <property type="component" value="Unassembled WGS sequence"/>
</dbReference>
<dbReference type="InterPro" id="IPR000524">
    <property type="entry name" value="Tscrpt_reg_HTH_GntR"/>
</dbReference>
<geneLocation type="plasmid" evidence="5">
    <name>pSM92_Rh01</name>
</geneLocation>
<comment type="caution">
    <text evidence="5">The sequence shown here is derived from an EMBL/GenBank/DDBJ whole genome shotgun (WGS) entry which is preliminary data.</text>
</comment>
<dbReference type="SMART" id="SM00895">
    <property type="entry name" value="FCD"/>
    <property type="match status" value="1"/>
</dbReference>
<dbReference type="EMBL" id="SIMR01000002">
    <property type="protein sequence ID" value="TBC07155.1"/>
    <property type="molecule type" value="Genomic_DNA"/>
</dbReference>
<dbReference type="InterPro" id="IPR011711">
    <property type="entry name" value="GntR_C"/>
</dbReference>
<dbReference type="AlphaFoldDB" id="A0AB38HXK5"/>